<evidence type="ECO:0000256" key="2">
    <source>
        <dbReference type="ARBA" id="ARBA00004771"/>
    </source>
</evidence>
<sequence>MASKVQFKGNVPNPRRVWWWDVGVPLVTWVVLSLFFVIPKSMRMIPFLLLVAPAAVGSLRSKWWIDILRNLAKTKGFCVDNKADVPEKPCILGIHPHGKYPMSIFPTFESRPDLFGNNFVMAQSSLGKFIPTVGWTTALCGNVIDATKKQISRALGTGKHVGLMPGGAREMVHCQPFSENIPLVKRTGFLRLAHRLATEGNPTCLQTSCAVVPCFVFGLHDSFTNPLAAIDAKLYKNTGVNIPLWLPTSSKDSFGTHMVIGKGIDPGEFESVEDFANAYYCALEDLFETHKGRFVGYKTRRLEWITPTESKKKAANRFQRNISGYAFRTKFGIGFLLSFLVNSFLRGKLMRLSTSQVYDFHHRPALGLHLVGSFVWVLASRVLTIKISAPYHRLLGYIALLSMTIICGSAYYLVMATWADALVWKDDFAHIGLHSFCNILVAGVSQIQLGFALAAATAKETQLHSRSMGILHRSMLLFFLPRLSARLIRWLFPLNGVQAYSVAVLLQYCIPLCTFSRITNTEIRRVVVPSFWMGAILSMVSLLVEYCTNFRMMIYFSFFHPLLALVIGIALFGLGNKRKNSVTNGMIQQLG</sequence>
<keyword evidence="13 15" id="KW-0472">Membrane</keyword>
<evidence type="ECO:0000313" key="16">
    <source>
        <dbReference type="EMBL" id="CAE0725830.1"/>
    </source>
</evidence>
<evidence type="ECO:0000256" key="11">
    <source>
        <dbReference type="ARBA" id="ARBA00022989"/>
    </source>
</evidence>
<feature type="transmembrane region" description="Helical" evidence="15">
    <location>
        <begin position="325"/>
        <end position="345"/>
    </location>
</feature>
<feature type="transmembrane region" description="Helical" evidence="15">
    <location>
        <begin position="17"/>
        <end position="38"/>
    </location>
</feature>
<evidence type="ECO:0000256" key="13">
    <source>
        <dbReference type="ARBA" id="ARBA00023136"/>
    </source>
</evidence>
<keyword evidence="7" id="KW-0808">Transferase</keyword>
<gene>
    <name evidence="16" type="ORF">PAUS00366_LOCUS18587</name>
</gene>
<evidence type="ECO:0000256" key="12">
    <source>
        <dbReference type="ARBA" id="ARBA00023098"/>
    </source>
</evidence>
<evidence type="ECO:0000256" key="3">
    <source>
        <dbReference type="ARBA" id="ARBA00005189"/>
    </source>
</evidence>
<name>A0A7S4ASW0_9STRA</name>
<comment type="subcellular location">
    <subcellularLocation>
        <location evidence="1">Endoplasmic reticulum membrane</location>
        <topology evidence="1">Multi-pass membrane protein</topology>
    </subcellularLocation>
</comment>
<dbReference type="EC" id="2.3.1.20" evidence="5"/>
<keyword evidence="10" id="KW-0256">Endoplasmic reticulum</keyword>
<dbReference type="Pfam" id="PF03982">
    <property type="entry name" value="DAGAT"/>
    <property type="match status" value="1"/>
</dbReference>
<evidence type="ECO:0000256" key="5">
    <source>
        <dbReference type="ARBA" id="ARBA00013244"/>
    </source>
</evidence>
<evidence type="ECO:0000256" key="1">
    <source>
        <dbReference type="ARBA" id="ARBA00004477"/>
    </source>
</evidence>
<keyword evidence="9" id="KW-0319">Glycerol metabolism</keyword>
<dbReference type="PANTHER" id="PTHR12317">
    <property type="entry name" value="DIACYLGLYCEROL O-ACYLTRANSFERASE"/>
    <property type="match status" value="1"/>
</dbReference>
<dbReference type="InterPro" id="IPR007130">
    <property type="entry name" value="DAGAT"/>
</dbReference>
<keyword evidence="12" id="KW-0443">Lipid metabolism</keyword>
<dbReference type="GO" id="GO:0019432">
    <property type="term" value="P:triglyceride biosynthetic process"/>
    <property type="evidence" value="ECO:0007669"/>
    <property type="project" value="TreeGrafter"/>
</dbReference>
<feature type="transmembrane region" description="Helical" evidence="15">
    <location>
        <begin position="44"/>
        <end position="65"/>
    </location>
</feature>
<evidence type="ECO:0000256" key="8">
    <source>
        <dbReference type="ARBA" id="ARBA00022692"/>
    </source>
</evidence>
<accession>A0A7S4ASW0</accession>
<evidence type="ECO:0000256" key="14">
    <source>
        <dbReference type="ARBA" id="ARBA00023315"/>
    </source>
</evidence>
<comment type="pathway">
    <text evidence="2">Glycerolipid metabolism; triacylglycerol biosynthesis.</text>
</comment>
<comment type="pathway">
    <text evidence="3">Lipid metabolism.</text>
</comment>
<proteinExistence type="inferred from homology"/>
<dbReference type="EMBL" id="HBIX01027473">
    <property type="protein sequence ID" value="CAE0725830.1"/>
    <property type="molecule type" value="Transcribed_RNA"/>
</dbReference>
<evidence type="ECO:0000256" key="10">
    <source>
        <dbReference type="ARBA" id="ARBA00022824"/>
    </source>
</evidence>
<reference evidence="16" key="1">
    <citation type="submission" date="2021-01" db="EMBL/GenBank/DDBJ databases">
        <authorList>
            <person name="Corre E."/>
            <person name="Pelletier E."/>
            <person name="Niang G."/>
            <person name="Scheremetjew M."/>
            <person name="Finn R."/>
            <person name="Kale V."/>
            <person name="Holt S."/>
            <person name="Cochrane G."/>
            <person name="Meng A."/>
            <person name="Brown T."/>
            <person name="Cohen L."/>
        </authorList>
    </citation>
    <scope>NUCLEOTIDE SEQUENCE</scope>
    <source>
        <strain evidence="16">10249 10 AB</strain>
    </source>
</reference>
<dbReference type="GO" id="GO:0004144">
    <property type="term" value="F:diacylglycerol O-acyltransferase activity"/>
    <property type="evidence" value="ECO:0007669"/>
    <property type="project" value="UniProtKB-EC"/>
</dbReference>
<feature type="transmembrane region" description="Helical" evidence="15">
    <location>
        <begin position="395"/>
        <end position="419"/>
    </location>
</feature>
<feature type="transmembrane region" description="Helical" evidence="15">
    <location>
        <begin position="552"/>
        <end position="574"/>
    </location>
</feature>
<dbReference type="AlphaFoldDB" id="A0A7S4ASW0"/>
<evidence type="ECO:0000256" key="9">
    <source>
        <dbReference type="ARBA" id="ARBA00022798"/>
    </source>
</evidence>
<dbReference type="GO" id="GO:0006071">
    <property type="term" value="P:glycerol metabolic process"/>
    <property type="evidence" value="ECO:0007669"/>
    <property type="project" value="UniProtKB-KW"/>
</dbReference>
<keyword evidence="6" id="KW-0444">Lipid biosynthesis</keyword>
<feature type="transmembrane region" description="Helical" evidence="15">
    <location>
        <begin position="365"/>
        <end position="383"/>
    </location>
</feature>
<protein>
    <recommendedName>
        <fullName evidence="5">diacylglycerol O-acyltransferase</fullName>
        <ecNumber evidence="5">2.3.1.20</ecNumber>
    </recommendedName>
</protein>
<organism evidence="16">
    <name type="scientific">Pseudo-nitzschia australis</name>
    <dbReference type="NCBI Taxonomy" id="44445"/>
    <lineage>
        <taxon>Eukaryota</taxon>
        <taxon>Sar</taxon>
        <taxon>Stramenopiles</taxon>
        <taxon>Ochrophyta</taxon>
        <taxon>Bacillariophyta</taxon>
        <taxon>Bacillariophyceae</taxon>
        <taxon>Bacillariophycidae</taxon>
        <taxon>Bacillariales</taxon>
        <taxon>Bacillariaceae</taxon>
        <taxon>Pseudo-nitzschia</taxon>
    </lineage>
</organism>
<evidence type="ECO:0000256" key="4">
    <source>
        <dbReference type="ARBA" id="ARBA00005420"/>
    </source>
</evidence>
<dbReference type="PANTHER" id="PTHR12317:SF0">
    <property type="entry name" value="ACYLTRANSFERASE"/>
    <property type="match status" value="1"/>
</dbReference>
<feature type="transmembrane region" description="Helical" evidence="15">
    <location>
        <begin position="527"/>
        <end position="546"/>
    </location>
</feature>
<dbReference type="GO" id="GO:0005789">
    <property type="term" value="C:endoplasmic reticulum membrane"/>
    <property type="evidence" value="ECO:0007669"/>
    <property type="project" value="UniProtKB-SubCell"/>
</dbReference>
<keyword evidence="11 15" id="KW-1133">Transmembrane helix</keyword>
<keyword evidence="14" id="KW-0012">Acyltransferase</keyword>
<keyword evidence="8 15" id="KW-0812">Transmembrane</keyword>
<evidence type="ECO:0000256" key="7">
    <source>
        <dbReference type="ARBA" id="ARBA00022679"/>
    </source>
</evidence>
<evidence type="ECO:0000256" key="15">
    <source>
        <dbReference type="SAM" id="Phobius"/>
    </source>
</evidence>
<evidence type="ECO:0000256" key="6">
    <source>
        <dbReference type="ARBA" id="ARBA00022516"/>
    </source>
</evidence>
<feature type="transmembrane region" description="Helical" evidence="15">
    <location>
        <begin position="439"/>
        <end position="458"/>
    </location>
</feature>
<comment type="similarity">
    <text evidence="4">Belongs to the diacylglycerol acyltransferase family.</text>
</comment>